<protein>
    <recommendedName>
        <fullName evidence="2">DUF4328 domain-containing protein</fullName>
    </recommendedName>
</protein>
<evidence type="ECO:0000256" key="1">
    <source>
        <dbReference type="SAM" id="Phobius"/>
    </source>
</evidence>
<dbReference type="AlphaFoldDB" id="A0A1N6TL84"/>
<reference evidence="4" key="1">
    <citation type="submission" date="2017-01" db="EMBL/GenBank/DDBJ databases">
        <authorList>
            <person name="Varghese N."/>
            <person name="Submissions S."/>
        </authorList>
    </citation>
    <scope>NUCLEOTIDE SEQUENCE [LARGE SCALE GENOMIC DNA]</scope>
    <source>
        <strain evidence="4">ATCC 12950</strain>
    </source>
</reference>
<feature type="transmembrane region" description="Helical" evidence="1">
    <location>
        <begin position="157"/>
        <end position="178"/>
    </location>
</feature>
<evidence type="ECO:0000313" key="4">
    <source>
        <dbReference type="Proteomes" id="UP000186096"/>
    </source>
</evidence>
<feature type="transmembrane region" description="Helical" evidence="1">
    <location>
        <begin position="66"/>
        <end position="90"/>
    </location>
</feature>
<keyword evidence="4" id="KW-1185">Reference proteome</keyword>
<dbReference type="EMBL" id="FTNI01000002">
    <property type="protein sequence ID" value="SIQ54041.1"/>
    <property type="molecule type" value="Genomic_DNA"/>
</dbReference>
<keyword evidence="1" id="KW-0472">Membrane</keyword>
<keyword evidence="1" id="KW-1133">Transmembrane helix</keyword>
<feature type="transmembrane region" description="Helical" evidence="1">
    <location>
        <begin position="110"/>
        <end position="129"/>
    </location>
</feature>
<feature type="transmembrane region" description="Helical" evidence="1">
    <location>
        <begin position="190"/>
        <end position="214"/>
    </location>
</feature>
<name>A0A1N6TL84_9ACTN</name>
<gene>
    <name evidence="3" type="ORF">SAMN05421833_102401</name>
</gene>
<evidence type="ECO:0000313" key="3">
    <source>
        <dbReference type="EMBL" id="SIQ54041.1"/>
    </source>
</evidence>
<dbReference type="Pfam" id="PF14219">
    <property type="entry name" value="DUF4328"/>
    <property type="match status" value="1"/>
</dbReference>
<proteinExistence type="predicted"/>
<sequence>MYPAPPLTPLRPIRGLGTAAVVMLVVDAAVRVLAFAVDVQRIVLIDRFLADMNSVPLSDLETNDRFYAMSGPVETVAYYATAVMFLIWLFRARANAETLSPWPHRRARPWLIFGWFAPIVSLWFPKQIVDDIWTSSRPGAIQETGSLAAARRSGLVWAWWLAWWVTSFVTRGLSVLFANSKELPAIRDAALFGIAGNVLTIGAAALAIAVVLTITRFQDDHRRVAFWPSSYAM</sequence>
<keyword evidence="1" id="KW-0812">Transmembrane</keyword>
<dbReference type="STRING" id="58117.SAMN05421833_102401"/>
<dbReference type="OrthoDB" id="4174975at2"/>
<dbReference type="InterPro" id="IPR025565">
    <property type="entry name" value="DUF4328"/>
</dbReference>
<dbReference type="Proteomes" id="UP000186096">
    <property type="component" value="Unassembled WGS sequence"/>
</dbReference>
<dbReference type="RefSeq" id="WP_076432953.1">
    <property type="nucleotide sequence ID" value="NZ_FTNI01000002.1"/>
</dbReference>
<feature type="domain" description="DUF4328" evidence="2">
    <location>
        <begin position="58"/>
        <end position="216"/>
    </location>
</feature>
<accession>A0A1N6TL84</accession>
<evidence type="ECO:0000259" key="2">
    <source>
        <dbReference type="Pfam" id="PF14219"/>
    </source>
</evidence>
<organism evidence="3 4">
    <name type="scientific">Microbispora rosea</name>
    <dbReference type="NCBI Taxonomy" id="58117"/>
    <lineage>
        <taxon>Bacteria</taxon>
        <taxon>Bacillati</taxon>
        <taxon>Actinomycetota</taxon>
        <taxon>Actinomycetes</taxon>
        <taxon>Streptosporangiales</taxon>
        <taxon>Streptosporangiaceae</taxon>
        <taxon>Microbispora</taxon>
    </lineage>
</organism>